<dbReference type="InterPro" id="IPR002933">
    <property type="entry name" value="Peptidase_M20"/>
</dbReference>
<dbReference type="SUPFAM" id="SSF55031">
    <property type="entry name" value="Bacterial exopeptidase dimerisation domain"/>
    <property type="match status" value="1"/>
</dbReference>
<keyword evidence="4" id="KW-1185">Reference proteome</keyword>
<dbReference type="Gene3D" id="3.30.70.360">
    <property type="match status" value="1"/>
</dbReference>
<dbReference type="PANTHER" id="PTHR11014">
    <property type="entry name" value="PEPTIDASE M20 FAMILY MEMBER"/>
    <property type="match status" value="1"/>
</dbReference>
<dbReference type="GO" id="GO:0046872">
    <property type="term" value="F:metal ion binding"/>
    <property type="evidence" value="ECO:0007669"/>
    <property type="project" value="UniProtKB-KW"/>
</dbReference>
<dbReference type="PIRSF" id="PIRSF005962">
    <property type="entry name" value="Pept_M20D_amidohydro"/>
    <property type="match status" value="1"/>
</dbReference>
<dbReference type="InParanoid" id="A0A420XL94"/>
<dbReference type="SUPFAM" id="SSF53187">
    <property type="entry name" value="Zn-dependent exopeptidases"/>
    <property type="match status" value="1"/>
</dbReference>
<accession>A0A420XL94</accession>
<keyword evidence="3" id="KW-0378">Hydrolase</keyword>
<dbReference type="Pfam" id="PF07687">
    <property type="entry name" value="M20_dimer"/>
    <property type="match status" value="1"/>
</dbReference>
<evidence type="ECO:0000313" key="4">
    <source>
        <dbReference type="Proteomes" id="UP000281955"/>
    </source>
</evidence>
<dbReference type="GO" id="GO:0016787">
    <property type="term" value="F:hydrolase activity"/>
    <property type="evidence" value="ECO:0007669"/>
    <property type="project" value="UniProtKB-KW"/>
</dbReference>
<feature type="binding site" evidence="1">
    <location>
        <position position="380"/>
    </location>
    <ligand>
        <name>Mn(2+)</name>
        <dbReference type="ChEBI" id="CHEBI:29035"/>
        <label>2</label>
    </ligand>
</feature>
<protein>
    <submittedName>
        <fullName evidence="3">Amidohydrolase</fullName>
    </submittedName>
</protein>
<dbReference type="Proteomes" id="UP000281955">
    <property type="component" value="Unassembled WGS sequence"/>
</dbReference>
<feature type="binding site" evidence="1">
    <location>
        <position position="156"/>
    </location>
    <ligand>
        <name>Mn(2+)</name>
        <dbReference type="ChEBI" id="CHEBI:29035"/>
        <label>2</label>
    </ligand>
</feature>
<proteinExistence type="predicted"/>
<dbReference type="PANTHER" id="PTHR11014:SF63">
    <property type="entry name" value="METALLOPEPTIDASE, PUTATIVE (AFU_ORTHOLOGUE AFUA_6G09600)-RELATED"/>
    <property type="match status" value="1"/>
</dbReference>
<dbReference type="InterPro" id="IPR017439">
    <property type="entry name" value="Amidohydrolase"/>
</dbReference>
<dbReference type="Gene3D" id="3.40.630.10">
    <property type="entry name" value="Zn peptidases"/>
    <property type="match status" value="1"/>
</dbReference>
<evidence type="ECO:0000256" key="1">
    <source>
        <dbReference type="PIRSR" id="PIRSR005962-1"/>
    </source>
</evidence>
<dbReference type="NCBIfam" id="TIGR01891">
    <property type="entry name" value="amidohydrolases"/>
    <property type="match status" value="1"/>
</dbReference>
<dbReference type="InterPro" id="IPR036264">
    <property type="entry name" value="Bact_exopeptidase_dim_dom"/>
</dbReference>
<keyword evidence="1" id="KW-0464">Manganese</keyword>
<comment type="caution">
    <text evidence="3">The sequence shown here is derived from an EMBL/GenBank/DDBJ whole genome shotgun (WGS) entry which is preliminary data.</text>
</comment>
<comment type="cofactor">
    <cofactor evidence="1">
        <name>Mn(2+)</name>
        <dbReference type="ChEBI" id="CHEBI:29035"/>
    </cofactor>
    <text evidence="1">The Mn(2+) ion enhances activity.</text>
</comment>
<feature type="binding site" evidence="1">
    <location>
        <position position="120"/>
    </location>
    <ligand>
        <name>Mn(2+)</name>
        <dbReference type="ChEBI" id="CHEBI:29035"/>
        <label>2</label>
    </ligand>
</feature>
<organism evidence="3 4">
    <name type="scientific">Motilibacter peucedani</name>
    <dbReference type="NCBI Taxonomy" id="598650"/>
    <lineage>
        <taxon>Bacteria</taxon>
        <taxon>Bacillati</taxon>
        <taxon>Actinomycetota</taxon>
        <taxon>Actinomycetes</taxon>
        <taxon>Motilibacterales</taxon>
        <taxon>Motilibacteraceae</taxon>
        <taxon>Motilibacter</taxon>
    </lineage>
</organism>
<dbReference type="EMBL" id="RBWV01000015">
    <property type="protein sequence ID" value="RKS69379.1"/>
    <property type="molecule type" value="Genomic_DNA"/>
</dbReference>
<feature type="binding site" evidence="1">
    <location>
        <position position="118"/>
    </location>
    <ligand>
        <name>Mn(2+)</name>
        <dbReference type="ChEBI" id="CHEBI:29035"/>
        <label>2</label>
    </ligand>
</feature>
<feature type="binding site" evidence="1">
    <location>
        <position position="181"/>
    </location>
    <ligand>
        <name>Mn(2+)</name>
        <dbReference type="ChEBI" id="CHEBI:29035"/>
        <label>2</label>
    </ligand>
</feature>
<dbReference type="AlphaFoldDB" id="A0A420XL94"/>
<dbReference type="InterPro" id="IPR011650">
    <property type="entry name" value="Peptidase_M20_dimer"/>
</dbReference>
<name>A0A420XL94_9ACTN</name>
<feature type="domain" description="Peptidase M20 dimerisation" evidence="2">
    <location>
        <begin position="206"/>
        <end position="298"/>
    </location>
</feature>
<dbReference type="Pfam" id="PF01546">
    <property type="entry name" value="Peptidase_M20"/>
    <property type="match status" value="1"/>
</dbReference>
<reference evidence="3 4" key="1">
    <citation type="submission" date="2018-10" db="EMBL/GenBank/DDBJ databases">
        <title>Genomic Encyclopedia of Archaeal and Bacterial Type Strains, Phase II (KMG-II): from individual species to whole genera.</title>
        <authorList>
            <person name="Goeker M."/>
        </authorList>
    </citation>
    <scope>NUCLEOTIDE SEQUENCE [LARGE SCALE GENOMIC DNA]</scope>
    <source>
        <strain evidence="3 4">RP-AC37</strain>
    </source>
</reference>
<sequence length="419" mass="44135">MTSLAHDSLPGDELPGDAVAQVPARSARHAAELVAFRRDLHAHPELGYAEVRTTRVVRERLERAGLRPVVLPGGTGLWCDVGRGERATALRADIDALPVADLKDVPYRSTHEGTAHACGHDVHTSAVLGAGLVLAELDEAGLLRGRVRLVFQPAEEQMPGGALDVIAAQVIEPVDEIFALHCDPRIEVGRIGVREGPITAACDRIKVVLHGPGGHTARPHLTTDLVQALGTLVTELPAALAKRVDPRSGLSVVWGRVSAGSAPNAIPERGELEGTLRCLDTETWNSAPMLVRQLADTIVAPYGASAEVTYVRGVPPVDNEASCAEVLAEAARRSIGPRAVVPTPQSLGGEDFAWYLEHVPGALGRLGTAAPRERHSRDLHQGSFDVDEAAVELGARVLATAALLALARTAGADDLASDA</sequence>
<dbReference type="FunCoup" id="A0A420XL94">
    <property type="interactions" value="16"/>
</dbReference>
<keyword evidence="1" id="KW-0479">Metal-binding</keyword>
<evidence type="ECO:0000259" key="2">
    <source>
        <dbReference type="Pfam" id="PF07687"/>
    </source>
</evidence>
<gene>
    <name evidence="3" type="ORF">CLV35_3557</name>
</gene>
<evidence type="ECO:0000313" key="3">
    <source>
        <dbReference type="EMBL" id="RKS69379.1"/>
    </source>
</evidence>